<evidence type="ECO:0008006" key="4">
    <source>
        <dbReference type="Google" id="ProtNLM"/>
    </source>
</evidence>
<dbReference type="Proteomes" id="UP001499895">
    <property type="component" value="Unassembled WGS sequence"/>
</dbReference>
<keyword evidence="1" id="KW-0812">Transmembrane</keyword>
<evidence type="ECO:0000256" key="1">
    <source>
        <dbReference type="SAM" id="Phobius"/>
    </source>
</evidence>
<proteinExistence type="predicted"/>
<keyword evidence="1" id="KW-0472">Membrane</keyword>
<organism evidence="2 3">
    <name type="scientific">Streptomyces stramineus</name>
    <dbReference type="NCBI Taxonomy" id="173861"/>
    <lineage>
        <taxon>Bacteria</taxon>
        <taxon>Bacillati</taxon>
        <taxon>Actinomycetota</taxon>
        <taxon>Actinomycetes</taxon>
        <taxon>Kitasatosporales</taxon>
        <taxon>Streptomycetaceae</taxon>
        <taxon>Streptomyces</taxon>
    </lineage>
</organism>
<accession>A0ABP3JX68</accession>
<dbReference type="EMBL" id="BAAAHB010000025">
    <property type="protein sequence ID" value="GAA0463933.1"/>
    <property type="molecule type" value="Genomic_DNA"/>
</dbReference>
<gene>
    <name evidence="2" type="ORF">GCM10009544_27900</name>
</gene>
<feature type="transmembrane region" description="Helical" evidence="1">
    <location>
        <begin position="43"/>
        <end position="64"/>
    </location>
</feature>
<keyword evidence="3" id="KW-1185">Reference proteome</keyword>
<protein>
    <recommendedName>
        <fullName evidence="4">Integral membrane protein</fullName>
    </recommendedName>
</protein>
<name>A0ABP3JX68_9ACTN</name>
<evidence type="ECO:0000313" key="3">
    <source>
        <dbReference type="Proteomes" id="UP001499895"/>
    </source>
</evidence>
<dbReference type="RefSeq" id="WP_344089996.1">
    <property type="nucleotide sequence ID" value="NZ_BAAAHB010000025.1"/>
</dbReference>
<keyword evidence="1" id="KW-1133">Transmembrane helix</keyword>
<sequence length="100" mass="10753">MVGRDFRSRCRSRGPGGWVTALAVGAVWWWAAVRLVAQPDRGGPVEALVVAGGWGLSLLPVHCVPWTRRRRGRREASSSAVGSAVLRALRGRRGVRSAAP</sequence>
<feature type="transmembrane region" description="Helical" evidence="1">
    <location>
        <begin position="12"/>
        <end position="31"/>
    </location>
</feature>
<reference evidence="3" key="1">
    <citation type="journal article" date="2019" name="Int. J. Syst. Evol. Microbiol.">
        <title>The Global Catalogue of Microorganisms (GCM) 10K type strain sequencing project: providing services to taxonomists for standard genome sequencing and annotation.</title>
        <authorList>
            <consortium name="The Broad Institute Genomics Platform"/>
            <consortium name="The Broad Institute Genome Sequencing Center for Infectious Disease"/>
            <person name="Wu L."/>
            <person name="Ma J."/>
        </authorList>
    </citation>
    <scope>NUCLEOTIDE SEQUENCE [LARGE SCALE GENOMIC DNA]</scope>
    <source>
        <strain evidence="3">JCM 10649</strain>
    </source>
</reference>
<comment type="caution">
    <text evidence="2">The sequence shown here is derived from an EMBL/GenBank/DDBJ whole genome shotgun (WGS) entry which is preliminary data.</text>
</comment>
<evidence type="ECO:0000313" key="2">
    <source>
        <dbReference type="EMBL" id="GAA0463933.1"/>
    </source>
</evidence>